<feature type="signal peptide" evidence="5">
    <location>
        <begin position="1"/>
        <end position="25"/>
    </location>
</feature>
<evidence type="ECO:0000256" key="5">
    <source>
        <dbReference type="SAM" id="SignalP"/>
    </source>
</evidence>
<evidence type="ECO:0000256" key="1">
    <source>
        <dbReference type="ARBA" id="ARBA00004141"/>
    </source>
</evidence>
<dbReference type="InterPro" id="IPR029095">
    <property type="entry name" value="NarX-like_N"/>
</dbReference>
<feature type="chain" id="PRO_5046881328" evidence="5">
    <location>
        <begin position="26"/>
        <end position="267"/>
    </location>
</feature>
<sequence length="267" mass="30690">MQRRHFLLSSACVLGSSLIPNFSQAEIQSPSDAINKSGRQRMLSQRIAKAYMQLGLSVDLEQSRRIFDASIASFDKQLIELKVFAPTAEIKNQLQVAEKQWLNYKDLLIGRAPNQKDAKQILQLSDQLLVVTEDLTKQFELHANSKTAQLVNISGRQRMLSQRMAKLYQAAQWKLTSHDHVRELELLRKEFLANMDVLEQNSQTQRRLHDELKLAQQQWVYFDYAIKQQGENKLSQQLSTTVATTSERILEQMDIVTGMFQNLNAAK</sequence>
<keyword evidence="4" id="KW-0472">Membrane</keyword>
<keyword evidence="3" id="KW-1133">Transmembrane helix</keyword>
<evidence type="ECO:0000256" key="3">
    <source>
        <dbReference type="ARBA" id="ARBA00022989"/>
    </source>
</evidence>
<evidence type="ECO:0000259" key="6">
    <source>
        <dbReference type="Pfam" id="PF13675"/>
    </source>
</evidence>
<keyword evidence="2" id="KW-0812">Transmembrane</keyword>
<gene>
    <name evidence="7" type="ORF">RF679_03765</name>
</gene>
<dbReference type="Gene3D" id="1.20.120.960">
    <property type="entry name" value="Histidine kinase NarX, sensor domain"/>
    <property type="match status" value="1"/>
</dbReference>
<evidence type="ECO:0000313" key="7">
    <source>
        <dbReference type="EMBL" id="WMW81404.1"/>
    </source>
</evidence>
<accession>A0ABY9RJL9</accession>
<reference evidence="7" key="1">
    <citation type="submission" date="2023-09" db="EMBL/GenBank/DDBJ databases">
        <title>Undibacterium sp. 20NA77.5 isolated from freshwater.</title>
        <authorList>
            <person name="Le V."/>
            <person name="Ko S.-R."/>
            <person name="Ahn C.-Y."/>
            <person name="Oh H.-M."/>
        </authorList>
    </citation>
    <scope>NUCLEOTIDE SEQUENCE</scope>
    <source>
        <strain evidence="7">20NA77.5</strain>
    </source>
</reference>
<comment type="subcellular location">
    <subcellularLocation>
        <location evidence="1">Membrane</location>
        <topology evidence="1">Multi-pass membrane protein</topology>
    </subcellularLocation>
</comment>
<evidence type="ECO:0000256" key="4">
    <source>
        <dbReference type="ARBA" id="ARBA00023136"/>
    </source>
</evidence>
<dbReference type="Pfam" id="PF13675">
    <property type="entry name" value="PilJ"/>
    <property type="match status" value="2"/>
</dbReference>
<protein>
    <submittedName>
        <fullName evidence="7">Type IV pili methyl-accepting chemotaxis transducer N-terminal domain-containing protein</fullName>
    </submittedName>
</protein>
<dbReference type="Proteomes" id="UP001181355">
    <property type="component" value="Chromosome"/>
</dbReference>
<dbReference type="EMBL" id="CP133720">
    <property type="protein sequence ID" value="WMW81404.1"/>
    <property type="molecule type" value="Genomic_DNA"/>
</dbReference>
<dbReference type="RefSeq" id="WP_309482883.1">
    <property type="nucleotide sequence ID" value="NZ_CP133720.1"/>
</dbReference>
<dbReference type="InterPro" id="IPR042295">
    <property type="entry name" value="NarX-like_N_sf"/>
</dbReference>
<evidence type="ECO:0000313" key="8">
    <source>
        <dbReference type="Proteomes" id="UP001181355"/>
    </source>
</evidence>
<name>A0ABY9RJL9_9BURK</name>
<keyword evidence="5" id="KW-0732">Signal</keyword>
<keyword evidence="8" id="KW-1185">Reference proteome</keyword>
<evidence type="ECO:0000256" key="2">
    <source>
        <dbReference type="ARBA" id="ARBA00022692"/>
    </source>
</evidence>
<organism evidence="7 8">
    <name type="scientific">Undibacterium cyanobacteriorum</name>
    <dbReference type="NCBI Taxonomy" id="3073561"/>
    <lineage>
        <taxon>Bacteria</taxon>
        <taxon>Pseudomonadati</taxon>
        <taxon>Pseudomonadota</taxon>
        <taxon>Betaproteobacteria</taxon>
        <taxon>Burkholderiales</taxon>
        <taxon>Oxalobacteraceae</taxon>
        <taxon>Undibacterium</taxon>
    </lineage>
</organism>
<proteinExistence type="predicted"/>
<feature type="domain" description="NarX-like N-terminal" evidence="6">
    <location>
        <begin position="30"/>
        <end position="122"/>
    </location>
</feature>
<feature type="domain" description="NarX-like N-terminal" evidence="6">
    <location>
        <begin position="143"/>
        <end position="241"/>
    </location>
</feature>